<proteinExistence type="predicted"/>
<evidence type="ECO:0000313" key="1">
    <source>
        <dbReference type="EMBL" id="KAF4621662.1"/>
    </source>
</evidence>
<organism evidence="1 2">
    <name type="scientific">Agrocybe pediades</name>
    <dbReference type="NCBI Taxonomy" id="84607"/>
    <lineage>
        <taxon>Eukaryota</taxon>
        <taxon>Fungi</taxon>
        <taxon>Dikarya</taxon>
        <taxon>Basidiomycota</taxon>
        <taxon>Agaricomycotina</taxon>
        <taxon>Agaricomycetes</taxon>
        <taxon>Agaricomycetidae</taxon>
        <taxon>Agaricales</taxon>
        <taxon>Agaricineae</taxon>
        <taxon>Strophariaceae</taxon>
        <taxon>Agrocybe</taxon>
    </lineage>
</organism>
<accession>A0A8H4R1U6</accession>
<sequence length="301" mass="33349">MHLYRITDDKENRVRCLSQAFEPRTWMFSPRTSNIPTLSYSMVKVYGMTPALVSHPPRASEPTLPLPPPLLPTQGGRAQLFICDLNKVYGVSAPDEETKLVTLKEICLGPPFHRRCVLCLSQHHNHRSGGSLASPPTVCSTMPPPLISTLQLLKSGFLSPTANNVTLDDLPAFSSTTLAEALGTPAQTATLLAAIRGQLEVQRLNRFENSSLSSPTRLRYQHQYHPRHPESTVSQKRSLSCSYVRIKQIMDIFTLPKEGVCSFNSDTRKSAPIAPSASPPWMGSLGLFLVERNFSWPVRTS</sequence>
<reference evidence="1 2" key="1">
    <citation type="submission" date="2019-12" db="EMBL/GenBank/DDBJ databases">
        <authorList>
            <person name="Floudas D."/>
            <person name="Bentzer J."/>
            <person name="Ahren D."/>
            <person name="Johansson T."/>
            <person name="Persson P."/>
            <person name="Tunlid A."/>
        </authorList>
    </citation>
    <scope>NUCLEOTIDE SEQUENCE [LARGE SCALE GENOMIC DNA]</scope>
    <source>
        <strain evidence="1 2">CBS 102.39</strain>
    </source>
</reference>
<dbReference type="Proteomes" id="UP000521872">
    <property type="component" value="Unassembled WGS sequence"/>
</dbReference>
<comment type="caution">
    <text evidence="1">The sequence shown here is derived from an EMBL/GenBank/DDBJ whole genome shotgun (WGS) entry which is preliminary data.</text>
</comment>
<name>A0A8H4R1U6_9AGAR</name>
<gene>
    <name evidence="1" type="ORF">D9613_012800</name>
</gene>
<keyword evidence="2" id="KW-1185">Reference proteome</keyword>
<evidence type="ECO:0000313" key="2">
    <source>
        <dbReference type="Proteomes" id="UP000521872"/>
    </source>
</evidence>
<dbReference type="AlphaFoldDB" id="A0A8H4R1U6"/>
<dbReference type="EMBL" id="JAACJL010000005">
    <property type="protein sequence ID" value="KAF4621662.1"/>
    <property type="molecule type" value="Genomic_DNA"/>
</dbReference>
<protein>
    <submittedName>
        <fullName evidence="1">Uncharacterized protein</fullName>
    </submittedName>
</protein>